<dbReference type="Proteomes" id="UP000281915">
    <property type="component" value="Unassembled WGS sequence"/>
</dbReference>
<dbReference type="CDD" id="cd12912">
    <property type="entry name" value="PDC2_MCP_like"/>
    <property type="match status" value="1"/>
</dbReference>
<comment type="subcellular location">
    <subcellularLocation>
        <location evidence="1">Cell membrane</location>
        <topology evidence="1">Multi-pass membrane protein</topology>
    </subcellularLocation>
</comment>
<evidence type="ECO:0000313" key="9">
    <source>
        <dbReference type="Proteomes" id="UP000281915"/>
    </source>
</evidence>
<dbReference type="InterPro" id="IPR033479">
    <property type="entry name" value="dCache_1"/>
</dbReference>
<dbReference type="EMBL" id="RHHT01000026">
    <property type="protein sequence ID" value="RNB78257.1"/>
    <property type="molecule type" value="Genomic_DNA"/>
</dbReference>
<dbReference type="SUPFAM" id="SSF103190">
    <property type="entry name" value="Sensory domain-like"/>
    <property type="match status" value="1"/>
</dbReference>
<keyword evidence="4 6" id="KW-1133">Transmembrane helix</keyword>
<name>A0A3M8CSI3_9BACL</name>
<comment type="caution">
    <text evidence="8">The sequence shown here is derived from an EMBL/GenBank/DDBJ whole genome shotgun (WGS) entry which is preliminary data.</text>
</comment>
<evidence type="ECO:0000256" key="5">
    <source>
        <dbReference type="ARBA" id="ARBA00023136"/>
    </source>
</evidence>
<dbReference type="AlphaFoldDB" id="A0A3M8CSI3"/>
<evidence type="ECO:0000256" key="6">
    <source>
        <dbReference type="SAM" id="Phobius"/>
    </source>
</evidence>
<organism evidence="8 9">
    <name type="scientific">Brevibacillus panacihumi</name>
    <dbReference type="NCBI Taxonomy" id="497735"/>
    <lineage>
        <taxon>Bacteria</taxon>
        <taxon>Bacillati</taxon>
        <taxon>Bacillota</taxon>
        <taxon>Bacilli</taxon>
        <taxon>Bacillales</taxon>
        <taxon>Paenibacillaceae</taxon>
        <taxon>Brevibacillus</taxon>
    </lineage>
</organism>
<keyword evidence="3 6" id="KW-0812">Transmembrane</keyword>
<evidence type="ECO:0000256" key="4">
    <source>
        <dbReference type="ARBA" id="ARBA00022989"/>
    </source>
</evidence>
<evidence type="ECO:0000256" key="3">
    <source>
        <dbReference type="ARBA" id="ARBA00022692"/>
    </source>
</evidence>
<dbReference type="InterPro" id="IPR029151">
    <property type="entry name" value="Sensor-like_sf"/>
</dbReference>
<feature type="domain" description="Cache" evidence="7">
    <location>
        <begin position="17"/>
        <end position="169"/>
    </location>
</feature>
<keyword evidence="2" id="KW-1003">Cell membrane</keyword>
<evidence type="ECO:0000259" key="7">
    <source>
        <dbReference type="Pfam" id="PF02743"/>
    </source>
</evidence>
<gene>
    <name evidence="8" type="ORF">EDM58_12205</name>
</gene>
<protein>
    <recommendedName>
        <fullName evidence="7">Cache domain-containing protein</fullName>
    </recommendedName>
</protein>
<dbReference type="Gene3D" id="3.30.450.20">
    <property type="entry name" value="PAS domain"/>
    <property type="match status" value="1"/>
</dbReference>
<proteinExistence type="predicted"/>
<evidence type="ECO:0000256" key="2">
    <source>
        <dbReference type="ARBA" id="ARBA00022475"/>
    </source>
</evidence>
<dbReference type="CDD" id="cd18773">
    <property type="entry name" value="PDC1_HK_sensor"/>
    <property type="match status" value="1"/>
</dbReference>
<sequence length="217" mass="24053">MPNKSTTRLSINFLFNYIHFAGGVSFAGTTPRKIDFDPRQRNWYKDADERNGDVVITTPYVDRATKKVILTVAKKLKDGSGVVAADLYISDIQKLTEQVKIGKKGYAALLDKDRNYIVHPTAESGSKATESIIDLIYQVEVGHFPYELNGESKEMTFASNELTGWKIVGVMFSSEVDDAASKILHATLFVLLGALLAGAVVIYFVTKAIMKPIRELK</sequence>
<evidence type="ECO:0000313" key="8">
    <source>
        <dbReference type="EMBL" id="RNB78257.1"/>
    </source>
</evidence>
<dbReference type="RefSeq" id="WP_084567943.1">
    <property type="nucleotide sequence ID" value="NZ_JBNNOX010000005.1"/>
</dbReference>
<keyword evidence="5 6" id="KW-0472">Membrane</keyword>
<reference evidence="8 9" key="1">
    <citation type="submission" date="2018-10" db="EMBL/GenBank/DDBJ databases">
        <title>Phylogenomics of Brevibacillus.</title>
        <authorList>
            <person name="Dunlap C."/>
        </authorList>
    </citation>
    <scope>NUCLEOTIDE SEQUENCE [LARGE SCALE GENOMIC DNA]</scope>
    <source>
        <strain evidence="8 9">JCM 15085</strain>
    </source>
</reference>
<dbReference type="Pfam" id="PF02743">
    <property type="entry name" value="dCache_1"/>
    <property type="match status" value="1"/>
</dbReference>
<accession>A0A3M8CSI3</accession>
<feature type="transmembrane region" description="Helical" evidence="6">
    <location>
        <begin position="183"/>
        <end position="205"/>
    </location>
</feature>
<dbReference type="GO" id="GO:0005886">
    <property type="term" value="C:plasma membrane"/>
    <property type="evidence" value="ECO:0007669"/>
    <property type="project" value="UniProtKB-SubCell"/>
</dbReference>
<evidence type="ECO:0000256" key="1">
    <source>
        <dbReference type="ARBA" id="ARBA00004651"/>
    </source>
</evidence>